<dbReference type="InterPro" id="IPR006336">
    <property type="entry name" value="GCS2"/>
</dbReference>
<organism evidence="1 2">
    <name type="scientific">Bordetella ansorpii</name>
    <dbReference type="NCBI Taxonomy" id="288768"/>
    <lineage>
        <taxon>Bacteria</taxon>
        <taxon>Pseudomonadati</taxon>
        <taxon>Pseudomonadota</taxon>
        <taxon>Betaproteobacteria</taxon>
        <taxon>Burkholderiales</taxon>
        <taxon>Alcaligenaceae</taxon>
        <taxon>Bordetella</taxon>
    </lineage>
</organism>
<reference evidence="1 2" key="1">
    <citation type="submission" date="2016-03" db="EMBL/GenBank/DDBJ databases">
        <authorList>
            <consortium name="Pathogen Informatics"/>
        </authorList>
    </citation>
    <scope>NUCLEOTIDE SEQUENCE [LARGE SCALE GENOMIC DNA]</scope>
    <source>
        <strain evidence="1 2">NCTC13364</strain>
    </source>
</reference>
<proteinExistence type="predicted"/>
<name>A0A157NWU1_9BORD</name>
<dbReference type="SUPFAM" id="SSF55931">
    <property type="entry name" value="Glutamine synthetase/guanido kinase"/>
    <property type="match status" value="1"/>
</dbReference>
<dbReference type="Gene3D" id="3.30.590.20">
    <property type="match status" value="1"/>
</dbReference>
<dbReference type="EMBL" id="FKBS01000014">
    <property type="protein sequence ID" value="SAI25550.1"/>
    <property type="molecule type" value="Genomic_DNA"/>
</dbReference>
<gene>
    <name evidence="1" type="ORF">SAMEA1982600_02008</name>
</gene>
<dbReference type="AlphaFoldDB" id="A0A157NWU1"/>
<sequence length="493" mass="54264">MSAIEPGAKLGLEMEMAVAHRGSGRSHPVGGYFEALAGIKRARGEDAAVYPLGERAGGVSGPDGDSGVDNGYNLLETAFSPVRGGTGGLDRLGEKVARELRDARQALAREDAMLLNVSEHPDCSLDPDWYAAVRADRPIYRELVGYRGWLHRAGIDAKAQNGPCTSVGIGQAARALNAVLALAPACIALFANSPLQAGRVTGLKENRLTLWDRVFRHARFAGDHWLQRLPERPFDDLGDYFRWMFGAYTASRALSMVPSQGYKSAASVYLAGNPSLRRFLESAQWPGRRADTGELVMLRPHSGYFEYSQFAHFLDARWRYRLAGPVPLDDLLAAWMRPGGIEDLHGRHGADGYIEGRACGAVFADAQFRDEAGIDVASTAPLSPSAVQFGLMRNLDEAERLWRDWGWLRLRGMRDVAMREALDDDTVHALARDVLDVARAGLPEGERRWLGYADHVLQTRRTGADRLLDLWRAAPGSRAEKLAYVCARREVLD</sequence>
<dbReference type="Proteomes" id="UP000077037">
    <property type="component" value="Unassembled WGS sequence"/>
</dbReference>
<evidence type="ECO:0000313" key="2">
    <source>
        <dbReference type="Proteomes" id="UP000077037"/>
    </source>
</evidence>
<protein>
    <submittedName>
        <fullName evidence="1">Gamma-glutamylcysteine synthetase</fullName>
    </submittedName>
</protein>
<dbReference type="Pfam" id="PF04107">
    <property type="entry name" value="GCS2"/>
    <property type="match status" value="1"/>
</dbReference>
<dbReference type="GO" id="GO:0042398">
    <property type="term" value="P:modified amino acid biosynthetic process"/>
    <property type="evidence" value="ECO:0007669"/>
    <property type="project" value="InterPro"/>
</dbReference>
<evidence type="ECO:0000313" key="1">
    <source>
        <dbReference type="EMBL" id="SAI25550.1"/>
    </source>
</evidence>
<accession>A0A157NWU1</accession>
<dbReference type="GO" id="GO:0004357">
    <property type="term" value="F:glutamate-cysteine ligase activity"/>
    <property type="evidence" value="ECO:0007669"/>
    <property type="project" value="InterPro"/>
</dbReference>
<dbReference type="InterPro" id="IPR014746">
    <property type="entry name" value="Gln_synth/guanido_kin_cat_dom"/>
</dbReference>